<keyword evidence="2" id="KW-1185">Reference proteome</keyword>
<evidence type="ECO:0000313" key="2">
    <source>
        <dbReference type="Proteomes" id="UP001432322"/>
    </source>
</evidence>
<organism evidence="1 2">
    <name type="scientific">Pristionchus fissidentatus</name>
    <dbReference type="NCBI Taxonomy" id="1538716"/>
    <lineage>
        <taxon>Eukaryota</taxon>
        <taxon>Metazoa</taxon>
        <taxon>Ecdysozoa</taxon>
        <taxon>Nematoda</taxon>
        <taxon>Chromadorea</taxon>
        <taxon>Rhabditida</taxon>
        <taxon>Rhabditina</taxon>
        <taxon>Diplogasteromorpha</taxon>
        <taxon>Diplogasteroidea</taxon>
        <taxon>Neodiplogasteridae</taxon>
        <taxon>Pristionchus</taxon>
    </lineage>
</organism>
<accession>A0AAV5VZN0</accession>
<reference evidence="1" key="1">
    <citation type="submission" date="2023-10" db="EMBL/GenBank/DDBJ databases">
        <title>Genome assembly of Pristionchus species.</title>
        <authorList>
            <person name="Yoshida K."/>
            <person name="Sommer R.J."/>
        </authorList>
    </citation>
    <scope>NUCLEOTIDE SEQUENCE</scope>
    <source>
        <strain evidence="1">RS5133</strain>
    </source>
</reference>
<proteinExistence type="predicted"/>
<feature type="non-terminal residue" evidence="1">
    <location>
        <position position="1"/>
    </location>
</feature>
<dbReference type="Proteomes" id="UP001432322">
    <property type="component" value="Unassembled WGS sequence"/>
</dbReference>
<dbReference type="AlphaFoldDB" id="A0AAV5VZN0"/>
<feature type="non-terminal residue" evidence="1">
    <location>
        <position position="112"/>
    </location>
</feature>
<sequence length="112" mass="12041">DLGLLVDGCREILLGPLLGLTSLLHRLAQTERDLLVVELLGFLIQSEGVLGGAMLSVSTSHHLLRGLDFGTTALSRIDILLRLEHSRGRLVLADDGDLVGISVRLEVSELGH</sequence>
<comment type="caution">
    <text evidence="1">The sequence shown here is derived from an EMBL/GenBank/DDBJ whole genome shotgun (WGS) entry which is preliminary data.</text>
</comment>
<gene>
    <name evidence="1" type="ORF">PFISCL1PPCAC_16327</name>
</gene>
<evidence type="ECO:0000313" key="1">
    <source>
        <dbReference type="EMBL" id="GMT25031.1"/>
    </source>
</evidence>
<name>A0AAV5VZN0_9BILA</name>
<protein>
    <submittedName>
        <fullName evidence="1">Uncharacterized protein</fullName>
    </submittedName>
</protein>
<dbReference type="EMBL" id="BTSY01000004">
    <property type="protein sequence ID" value="GMT25031.1"/>
    <property type="molecule type" value="Genomic_DNA"/>
</dbReference>